<dbReference type="EMBL" id="CP046235">
    <property type="protein sequence ID" value="WFD47395.1"/>
    <property type="molecule type" value="Genomic_DNA"/>
</dbReference>
<dbReference type="Pfam" id="PF22669">
    <property type="entry name" value="Exo_endo_phos2"/>
    <property type="match status" value="1"/>
</dbReference>
<dbReference type="InterPro" id="IPR046985">
    <property type="entry name" value="IP5"/>
</dbReference>
<gene>
    <name evidence="3" type="ORF">GLX27_002046</name>
</gene>
<dbReference type="InterPro" id="IPR036691">
    <property type="entry name" value="Endo/exonu/phosph_ase_sf"/>
</dbReference>
<evidence type="ECO:0000256" key="1">
    <source>
        <dbReference type="SAM" id="MobiDB-lite"/>
    </source>
</evidence>
<evidence type="ECO:0000259" key="2">
    <source>
        <dbReference type="SMART" id="SM00128"/>
    </source>
</evidence>
<dbReference type="PANTHER" id="PTHR11200">
    <property type="entry name" value="INOSITOL 5-PHOSPHATASE"/>
    <property type="match status" value="1"/>
</dbReference>
<accession>A0ABY8EP99</accession>
<name>A0ABY8EP99_MALFU</name>
<dbReference type="GO" id="GO:0004439">
    <property type="term" value="F:phosphatidylinositol-4,5-bisphosphate 5-phosphatase activity"/>
    <property type="evidence" value="ECO:0007669"/>
    <property type="project" value="UniProtKB-EC"/>
</dbReference>
<keyword evidence="4" id="KW-1185">Reference proteome</keyword>
<dbReference type="PANTHER" id="PTHR11200:SF257">
    <property type="entry name" value="PHOSPHOINOSITIDE 5-PHOSPHATASE"/>
    <property type="match status" value="1"/>
</dbReference>
<organism evidence="3 4">
    <name type="scientific">Malassezia furfur</name>
    <name type="common">Pityriasis versicolor infection agent</name>
    <name type="synonym">Pityrosporum furfur</name>
    <dbReference type="NCBI Taxonomy" id="55194"/>
    <lineage>
        <taxon>Eukaryota</taxon>
        <taxon>Fungi</taxon>
        <taxon>Dikarya</taxon>
        <taxon>Basidiomycota</taxon>
        <taxon>Ustilaginomycotina</taxon>
        <taxon>Malasseziomycetes</taxon>
        <taxon>Malasseziales</taxon>
        <taxon>Malasseziaceae</taxon>
        <taxon>Malassezia</taxon>
    </lineage>
</organism>
<feature type="domain" description="Inositol polyphosphate-related phosphatase" evidence="2">
    <location>
        <begin position="1"/>
        <end position="267"/>
    </location>
</feature>
<keyword evidence="3" id="KW-0378">Hydrolase</keyword>
<proteinExistence type="predicted"/>
<dbReference type="SUPFAM" id="SSF56219">
    <property type="entry name" value="DNase I-like"/>
    <property type="match status" value="1"/>
</dbReference>
<sequence>MLTSSAAEPMRHWERMVLAALHTGTESYVVLRSELLFATSVLLLVRETMLPHVRNVEAASKKTGLRGMSGNKGGIAVRMDVFDTDLCVVGAHLAAGSTSVDERNGDYASIARGVQFPRGRTIDAHTHVFWAGDLNYRFDQLSSAEVRGLCAELPPVGAPEGTAPEGVLRKLHAHDQLKLAQASQAAFAGYLEGPLTFRPTYKYDIHTDTYDSSEKARAPAWTDRVLWRTKMHDADAVRLTTYTCADLRISDHRPVHAQFDVLVYAVDATKRAALQKELVGVAQQSAPPSDDSASLPQPSDDAQQWWHQGPPLQPSTDATPGNPFVETPPSLPARRGDAAAPALPPPPPRRSTGVIDAENPTGSQTRAHVPNLSARGGENPAAPPPVPRRPDFT</sequence>
<dbReference type="EC" id="3.1.3.36" evidence="3"/>
<protein>
    <submittedName>
        <fullName evidence="3">Phosphoinositide 5-phosphatase</fullName>
        <ecNumber evidence="3">3.1.3.36</ecNumber>
    </submittedName>
</protein>
<dbReference type="SMART" id="SM00128">
    <property type="entry name" value="IPPc"/>
    <property type="match status" value="1"/>
</dbReference>
<feature type="compositionally biased region" description="Low complexity" evidence="1">
    <location>
        <begin position="282"/>
        <end position="302"/>
    </location>
</feature>
<evidence type="ECO:0000313" key="3">
    <source>
        <dbReference type="EMBL" id="WFD47395.1"/>
    </source>
</evidence>
<feature type="region of interest" description="Disordered" evidence="1">
    <location>
        <begin position="281"/>
        <end position="393"/>
    </location>
</feature>
<evidence type="ECO:0000313" key="4">
    <source>
        <dbReference type="Proteomes" id="UP000818624"/>
    </source>
</evidence>
<dbReference type="InterPro" id="IPR000300">
    <property type="entry name" value="IPPc"/>
</dbReference>
<dbReference type="Proteomes" id="UP000818624">
    <property type="component" value="Chromosome 2"/>
</dbReference>
<dbReference type="Gene3D" id="3.60.10.10">
    <property type="entry name" value="Endonuclease/exonuclease/phosphatase"/>
    <property type="match status" value="1"/>
</dbReference>
<reference evidence="3 4" key="1">
    <citation type="journal article" date="2020" name="Elife">
        <title>Loss of centromere function drives karyotype evolution in closely related Malassezia species.</title>
        <authorList>
            <person name="Sankaranarayanan S.R."/>
            <person name="Ianiri G."/>
            <person name="Coelho M.A."/>
            <person name="Reza M.H."/>
            <person name="Thimmappa B.C."/>
            <person name="Ganguly P."/>
            <person name="Vadnala R.N."/>
            <person name="Sun S."/>
            <person name="Siddharthan R."/>
            <person name="Tellgren-Roth C."/>
            <person name="Dawson T.L."/>
            <person name="Heitman J."/>
            <person name="Sanyal K."/>
        </authorList>
    </citation>
    <scope>NUCLEOTIDE SEQUENCE [LARGE SCALE GENOMIC DNA]</scope>
    <source>
        <strain evidence="3">CBS14141</strain>
    </source>
</reference>